<evidence type="ECO:0000313" key="2">
    <source>
        <dbReference type="Proteomes" id="UP000321635"/>
    </source>
</evidence>
<evidence type="ECO:0000313" key="1">
    <source>
        <dbReference type="EMBL" id="GEN61669.1"/>
    </source>
</evidence>
<comment type="caution">
    <text evidence="1">The sequence shown here is derived from an EMBL/GenBank/DDBJ whole genome shotgun (WGS) entry which is preliminary data.</text>
</comment>
<accession>A0A511XFF2</accession>
<name>A0A511XFF2_9PROT</name>
<dbReference type="AlphaFoldDB" id="A0A511XFF2"/>
<sequence>MQANMALLLWRAFAPKCISMRMTMCISAFRRPIAVQADLVATALEWRWTQPMIQRHGSLPAGAFGEQTGPT</sequence>
<reference evidence="1 2" key="1">
    <citation type="submission" date="2019-07" db="EMBL/GenBank/DDBJ databases">
        <title>Whole genome shotgun sequence of Acetobacter nitrogenifigens NBRC 105050.</title>
        <authorList>
            <person name="Hosoyama A."/>
            <person name="Uohara A."/>
            <person name="Ohji S."/>
            <person name="Ichikawa N."/>
        </authorList>
    </citation>
    <scope>NUCLEOTIDE SEQUENCE [LARGE SCALE GENOMIC DNA]</scope>
    <source>
        <strain evidence="1 2">NBRC 105050</strain>
    </source>
</reference>
<organism evidence="1 2">
    <name type="scientific">Acetobacter nitrogenifigens DSM 23921 = NBRC 105050</name>
    <dbReference type="NCBI Taxonomy" id="1120919"/>
    <lineage>
        <taxon>Bacteria</taxon>
        <taxon>Pseudomonadati</taxon>
        <taxon>Pseudomonadota</taxon>
        <taxon>Alphaproteobacteria</taxon>
        <taxon>Acetobacterales</taxon>
        <taxon>Acetobacteraceae</taxon>
        <taxon>Acetobacter</taxon>
    </lineage>
</organism>
<protein>
    <submittedName>
        <fullName evidence="1">Uncharacterized protein</fullName>
    </submittedName>
</protein>
<dbReference type="EMBL" id="BJYF01000057">
    <property type="protein sequence ID" value="GEN61669.1"/>
    <property type="molecule type" value="Genomic_DNA"/>
</dbReference>
<gene>
    <name evidence="1" type="ORF">ANI02nite_35530</name>
</gene>
<proteinExistence type="predicted"/>
<dbReference type="Proteomes" id="UP000321635">
    <property type="component" value="Unassembled WGS sequence"/>
</dbReference>
<keyword evidence="2" id="KW-1185">Reference proteome</keyword>